<evidence type="ECO:0000313" key="1">
    <source>
        <dbReference type="EMBL" id="GAA3607740.1"/>
    </source>
</evidence>
<dbReference type="Proteomes" id="UP001501490">
    <property type="component" value="Unassembled WGS sequence"/>
</dbReference>
<reference evidence="2" key="1">
    <citation type="journal article" date="2019" name="Int. J. Syst. Evol. Microbiol.">
        <title>The Global Catalogue of Microorganisms (GCM) 10K type strain sequencing project: providing services to taxonomists for standard genome sequencing and annotation.</title>
        <authorList>
            <consortium name="The Broad Institute Genomics Platform"/>
            <consortium name="The Broad Institute Genome Sequencing Center for Infectious Disease"/>
            <person name="Wu L."/>
            <person name="Ma J."/>
        </authorList>
    </citation>
    <scope>NUCLEOTIDE SEQUENCE [LARGE SCALE GENOMIC DNA]</scope>
    <source>
        <strain evidence="2">JCM 16929</strain>
    </source>
</reference>
<accession>A0ABP6ZF74</accession>
<gene>
    <name evidence="1" type="ORF">GCM10022236_06910</name>
</gene>
<dbReference type="EMBL" id="BAABAB010000005">
    <property type="protein sequence ID" value="GAA3607740.1"/>
    <property type="molecule type" value="Genomic_DNA"/>
</dbReference>
<organism evidence="1 2">
    <name type="scientific">Microlunatus ginsengisoli</name>
    <dbReference type="NCBI Taxonomy" id="363863"/>
    <lineage>
        <taxon>Bacteria</taxon>
        <taxon>Bacillati</taxon>
        <taxon>Actinomycetota</taxon>
        <taxon>Actinomycetes</taxon>
        <taxon>Propionibacteriales</taxon>
        <taxon>Propionibacteriaceae</taxon>
        <taxon>Microlunatus</taxon>
    </lineage>
</organism>
<sequence>MFDRLIDDAGLAAAEPDVDTIDVLRAHRSLRAGPTAAPLGPLIVPDRRLAELGRAAGEEAVEVVVVNTGGAGGLVALAGRTVPGVEVVAVQSALRDLDDLAGNAARVVSAAGALDDGVTVFVEIPYASGWVRAVEEVEAAGLSGAVRIGGIDAGRLAEQLSVLVEADLPFAIVDGPDRALSSAEGPGFVPLMLALEALIDGAAAGDAAELLTLVDPDRVRAAVGSWDDSAGGRIRRRLRSIASRDAAGAVEDLRALGLAGPS</sequence>
<evidence type="ECO:0000313" key="2">
    <source>
        <dbReference type="Proteomes" id="UP001501490"/>
    </source>
</evidence>
<proteinExistence type="predicted"/>
<protein>
    <submittedName>
        <fullName evidence="1">Uncharacterized protein</fullName>
    </submittedName>
</protein>
<keyword evidence="2" id="KW-1185">Reference proteome</keyword>
<name>A0ABP6ZF74_9ACTN</name>
<comment type="caution">
    <text evidence="1">The sequence shown here is derived from an EMBL/GenBank/DDBJ whole genome shotgun (WGS) entry which is preliminary data.</text>
</comment>